<keyword evidence="2" id="KW-0548">Nucleotidyltransferase</keyword>
<feature type="transmembrane region" description="Helical" evidence="1">
    <location>
        <begin position="12"/>
        <end position="29"/>
    </location>
</feature>
<evidence type="ECO:0000313" key="3">
    <source>
        <dbReference type="Proteomes" id="UP000739538"/>
    </source>
</evidence>
<dbReference type="InterPro" id="IPR037997">
    <property type="entry name" value="Dgk1-like"/>
</dbReference>
<dbReference type="EMBL" id="JAGQHS010000099">
    <property type="protein sequence ID" value="MCA9757434.1"/>
    <property type="molecule type" value="Genomic_DNA"/>
</dbReference>
<keyword evidence="2" id="KW-0808">Transferase</keyword>
<dbReference type="Proteomes" id="UP000739538">
    <property type="component" value="Unassembled WGS sequence"/>
</dbReference>
<dbReference type="GO" id="GO:0016779">
    <property type="term" value="F:nucleotidyltransferase activity"/>
    <property type="evidence" value="ECO:0007669"/>
    <property type="project" value="UniProtKB-KW"/>
</dbReference>
<dbReference type="PANTHER" id="PTHR31303:SF1">
    <property type="entry name" value="CTP-DEPENDENT DIACYLGLYCEROL KINASE 1"/>
    <property type="match status" value="1"/>
</dbReference>
<feature type="transmembrane region" description="Helical" evidence="1">
    <location>
        <begin position="99"/>
        <end position="116"/>
    </location>
</feature>
<proteinExistence type="predicted"/>
<evidence type="ECO:0000313" key="2">
    <source>
        <dbReference type="EMBL" id="MCA9757434.1"/>
    </source>
</evidence>
<feature type="transmembrane region" description="Helical" evidence="1">
    <location>
        <begin position="128"/>
        <end position="146"/>
    </location>
</feature>
<name>A0A956NEE5_UNCEI</name>
<gene>
    <name evidence="2" type="ORF">KDA27_16640</name>
</gene>
<protein>
    <submittedName>
        <fullName evidence="2">Phosphatidate cytidylyltransferase</fullName>
    </submittedName>
</protein>
<reference evidence="2" key="1">
    <citation type="submission" date="2020-04" db="EMBL/GenBank/DDBJ databases">
        <authorList>
            <person name="Zhang T."/>
        </authorList>
    </citation>
    <scope>NUCLEOTIDE SEQUENCE</scope>
    <source>
        <strain evidence="2">HKST-UBA02</strain>
    </source>
</reference>
<reference evidence="2" key="2">
    <citation type="journal article" date="2021" name="Microbiome">
        <title>Successional dynamics and alternative stable states in a saline activated sludge microbial community over 9 years.</title>
        <authorList>
            <person name="Wang Y."/>
            <person name="Ye J."/>
            <person name="Ju F."/>
            <person name="Liu L."/>
            <person name="Boyd J.A."/>
            <person name="Deng Y."/>
            <person name="Parks D.H."/>
            <person name="Jiang X."/>
            <person name="Yin X."/>
            <person name="Woodcroft B.J."/>
            <person name="Tyson G.W."/>
            <person name="Hugenholtz P."/>
            <person name="Polz M.F."/>
            <person name="Zhang T."/>
        </authorList>
    </citation>
    <scope>NUCLEOTIDE SEQUENCE</scope>
    <source>
        <strain evidence="2">HKST-UBA02</strain>
    </source>
</reference>
<keyword evidence="1" id="KW-1133">Transmembrane helix</keyword>
<feature type="transmembrane region" description="Helical" evidence="1">
    <location>
        <begin position="74"/>
        <end position="93"/>
    </location>
</feature>
<evidence type="ECO:0000256" key="1">
    <source>
        <dbReference type="SAM" id="Phobius"/>
    </source>
</evidence>
<organism evidence="2 3">
    <name type="scientific">Eiseniibacteriota bacterium</name>
    <dbReference type="NCBI Taxonomy" id="2212470"/>
    <lineage>
        <taxon>Bacteria</taxon>
        <taxon>Candidatus Eiseniibacteriota</taxon>
    </lineage>
</organism>
<dbReference type="GO" id="GO:0004143">
    <property type="term" value="F:ATP-dependent diacylglycerol kinase activity"/>
    <property type="evidence" value="ECO:0007669"/>
    <property type="project" value="InterPro"/>
</dbReference>
<keyword evidence="1" id="KW-0812">Transmembrane</keyword>
<sequence>MIRYTSELIRKAVHFSSLAIPIGLYLVPVSVSQPALAYLTLFTLIVEVVRLHVPQFRAVFYLLFGRILREHERFNLLGSTYLFIAALLCIHSFEKGIAVVSLGFLVVGDTVAALVGRRWGRIRLLDKSLEGSLGCFFACLIVGWVYPGTDVTWPMIVVGAFTATLFEFLPIPMDDNLRMSLSAGFAMSLLT</sequence>
<accession>A0A956NEE5</accession>
<dbReference type="PANTHER" id="PTHR31303">
    <property type="entry name" value="CTP-DEPENDENT DIACYLGLYCEROL KINASE 1"/>
    <property type="match status" value="1"/>
</dbReference>
<comment type="caution">
    <text evidence="2">The sequence shown here is derived from an EMBL/GenBank/DDBJ whole genome shotgun (WGS) entry which is preliminary data.</text>
</comment>
<keyword evidence="1" id="KW-0472">Membrane</keyword>
<feature type="transmembrane region" description="Helical" evidence="1">
    <location>
        <begin position="35"/>
        <end position="53"/>
    </location>
</feature>
<feature type="transmembrane region" description="Helical" evidence="1">
    <location>
        <begin position="152"/>
        <end position="171"/>
    </location>
</feature>
<dbReference type="AlphaFoldDB" id="A0A956NEE5"/>